<organism evidence="2">
    <name type="scientific">Picea glauca</name>
    <name type="common">White spruce</name>
    <name type="synonym">Pinus glauca</name>
    <dbReference type="NCBI Taxonomy" id="3330"/>
    <lineage>
        <taxon>Eukaryota</taxon>
        <taxon>Viridiplantae</taxon>
        <taxon>Streptophyta</taxon>
        <taxon>Embryophyta</taxon>
        <taxon>Tracheophyta</taxon>
        <taxon>Spermatophyta</taxon>
        <taxon>Pinopsida</taxon>
        <taxon>Pinidae</taxon>
        <taxon>Conifers I</taxon>
        <taxon>Pinales</taxon>
        <taxon>Pinaceae</taxon>
        <taxon>Picea</taxon>
    </lineage>
</organism>
<keyword evidence="1" id="KW-0472">Membrane</keyword>
<evidence type="ECO:0000313" key="2">
    <source>
        <dbReference type="EMBL" id="KUM46220.1"/>
    </source>
</evidence>
<keyword evidence="1" id="KW-0812">Transmembrane</keyword>
<name>A0A117NG35_PICGL</name>
<evidence type="ECO:0000256" key="1">
    <source>
        <dbReference type="SAM" id="Phobius"/>
    </source>
</evidence>
<sequence length="56" mass="6304">MLLYVLGGATIHIYALILILYMALRLFPCALNPSIVHLILGNLLRKLCIYSDQFPS</sequence>
<dbReference type="EMBL" id="LKAM01000005">
    <property type="protein sequence ID" value="KUM48736.1"/>
    <property type="molecule type" value="Genomic_DNA"/>
</dbReference>
<protein>
    <submittedName>
        <fullName evidence="2">Uncharacterized protein</fullName>
    </submittedName>
</protein>
<keyword evidence="1" id="KW-1133">Transmembrane helix</keyword>
<reference evidence="2" key="1">
    <citation type="journal article" date="2015" name="Genome Biol. Evol.">
        <title>Organellar Genomes of White Spruce (Picea glauca): Assembly and Annotation.</title>
        <authorList>
            <person name="Jackman S.D."/>
            <person name="Warren R.L."/>
            <person name="Gibb E.A."/>
            <person name="Vandervalk B.P."/>
            <person name="Mohamadi H."/>
            <person name="Chu J."/>
            <person name="Raymond A."/>
            <person name="Pleasance S."/>
            <person name="Coope R."/>
            <person name="Wildung M.R."/>
            <person name="Ritland C.E."/>
            <person name="Bousquet J."/>
            <person name="Jones S.J."/>
            <person name="Bohlmann J."/>
            <person name="Birol I."/>
        </authorList>
    </citation>
    <scope>NUCLEOTIDE SEQUENCE [LARGE SCALE GENOMIC DNA]</scope>
    <source>
        <tissue evidence="2">Flushing bud</tissue>
    </source>
</reference>
<proteinExistence type="predicted"/>
<dbReference type="EMBL" id="LKAM01000012">
    <property type="protein sequence ID" value="KUM46220.1"/>
    <property type="molecule type" value="Genomic_DNA"/>
</dbReference>
<evidence type="ECO:0000313" key="3">
    <source>
        <dbReference type="EMBL" id="KUM48736.1"/>
    </source>
</evidence>
<geneLocation type="mitochondrion" evidence="2"/>
<gene>
    <name evidence="2" type="ORF">ABT39_MTgene1726</name>
    <name evidence="3" type="ORF">ABT39_MTgene4751</name>
</gene>
<dbReference type="AlphaFoldDB" id="A0A117NG35"/>
<comment type="caution">
    <text evidence="2">The sequence shown here is derived from an EMBL/GenBank/DDBJ whole genome shotgun (WGS) entry which is preliminary data.</text>
</comment>
<keyword evidence="2" id="KW-0496">Mitochondrion</keyword>
<feature type="transmembrane region" description="Helical" evidence="1">
    <location>
        <begin position="6"/>
        <end position="24"/>
    </location>
</feature>
<accession>A0A117NG35</accession>